<evidence type="ECO:0000256" key="13">
    <source>
        <dbReference type="ARBA" id="ARBA00048411"/>
    </source>
</evidence>
<evidence type="ECO:0000256" key="4">
    <source>
        <dbReference type="ARBA" id="ARBA00011738"/>
    </source>
</evidence>
<comment type="catalytic activity">
    <reaction evidence="12">
        <text>uroporphyrinogen I + 4 H(+) = coproporphyrinogen I + 4 CO2</text>
        <dbReference type="Rhea" id="RHEA:31239"/>
        <dbReference type="ChEBI" id="CHEBI:15378"/>
        <dbReference type="ChEBI" id="CHEBI:16526"/>
        <dbReference type="ChEBI" id="CHEBI:62626"/>
        <dbReference type="ChEBI" id="CHEBI:62631"/>
    </reaction>
    <physiologicalReaction direction="left-to-right" evidence="12">
        <dbReference type="Rhea" id="RHEA:31240"/>
    </physiologicalReaction>
</comment>
<dbReference type="PROSITE" id="PS00906">
    <property type="entry name" value="UROD_1"/>
    <property type="match status" value="1"/>
</dbReference>
<keyword evidence="8 14" id="KW-0210">Decarboxylase</keyword>
<evidence type="ECO:0000256" key="3">
    <source>
        <dbReference type="ARBA" id="ARBA00009935"/>
    </source>
</evidence>
<dbReference type="Proteomes" id="UP000572268">
    <property type="component" value="Unassembled WGS sequence"/>
</dbReference>
<dbReference type="NCBIfam" id="TIGR01464">
    <property type="entry name" value="hemE"/>
    <property type="match status" value="1"/>
</dbReference>
<evidence type="ECO:0000256" key="11">
    <source>
        <dbReference type="ARBA" id="ARBA00045708"/>
    </source>
</evidence>
<evidence type="ECO:0000256" key="1">
    <source>
        <dbReference type="ARBA" id="ARBA00004514"/>
    </source>
</evidence>
<comment type="subcellular location">
    <subcellularLocation>
        <location evidence="1">Cytoplasm</location>
        <location evidence="1">Cytosol</location>
    </subcellularLocation>
</comment>
<dbReference type="InterPro" id="IPR000257">
    <property type="entry name" value="Uroporphyrinogen_deCOase"/>
</dbReference>
<dbReference type="CDD" id="cd00717">
    <property type="entry name" value="URO-D"/>
    <property type="match status" value="1"/>
</dbReference>
<dbReference type="PANTHER" id="PTHR21091:SF169">
    <property type="entry name" value="UROPORPHYRINOGEN DECARBOXYLASE"/>
    <property type="match status" value="1"/>
</dbReference>
<evidence type="ECO:0000313" key="17">
    <source>
        <dbReference type="EMBL" id="KAF4668615.1"/>
    </source>
</evidence>
<dbReference type="EC" id="4.1.1.37" evidence="5 14"/>
<comment type="catalytic activity">
    <reaction evidence="13">
        <text>uroporphyrinogen III + 4 H(+) = coproporphyrinogen III + 4 CO2</text>
        <dbReference type="Rhea" id="RHEA:19865"/>
        <dbReference type="ChEBI" id="CHEBI:15378"/>
        <dbReference type="ChEBI" id="CHEBI:16526"/>
        <dbReference type="ChEBI" id="CHEBI:57308"/>
        <dbReference type="ChEBI" id="CHEBI:57309"/>
        <dbReference type="EC" id="4.1.1.37"/>
    </reaction>
    <physiologicalReaction direction="left-to-right" evidence="13">
        <dbReference type="Rhea" id="RHEA:19866"/>
    </physiologicalReaction>
</comment>
<evidence type="ECO:0000256" key="6">
    <source>
        <dbReference type="ARBA" id="ARBA00014308"/>
    </source>
</evidence>
<evidence type="ECO:0000256" key="2">
    <source>
        <dbReference type="ARBA" id="ARBA00004804"/>
    </source>
</evidence>
<dbReference type="AlphaFoldDB" id="A0A7J6MAR2"/>
<evidence type="ECO:0000256" key="7">
    <source>
        <dbReference type="ARBA" id="ARBA00022490"/>
    </source>
</evidence>
<name>A0A7J6MAR2_PEROL</name>
<evidence type="ECO:0000313" key="18">
    <source>
        <dbReference type="EMBL" id="KAF4674088.1"/>
    </source>
</evidence>
<dbReference type="Pfam" id="PF01208">
    <property type="entry name" value="URO-D"/>
    <property type="match status" value="1"/>
</dbReference>
<keyword evidence="7" id="KW-0963">Cytoplasm</keyword>
<feature type="domain" description="Uroporphyrinogen decarboxylase (URO-D)" evidence="16">
    <location>
        <begin position="47"/>
        <end position="56"/>
    </location>
</feature>
<dbReference type="Proteomes" id="UP000570595">
    <property type="component" value="Unassembled WGS sequence"/>
</dbReference>
<reference evidence="19 20" key="1">
    <citation type="submission" date="2020-04" db="EMBL/GenBank/DDBJ databases">
        <title>Perkinsus olseni comparative genomics.</title>
        <authorList>
            <person name="Bogema D.R."/>
        </authorList>
    </citation>
    <scope>NUCLEOTIDE SEQUENCE [LARGE SCALE GENOMIC DNA]</scope>
    <source>
        <strain evidence="17">ATCC PRA-179</strain>
        <strain evidence="18">ATCC PRA-31</strain>
    </source>
</reference>
<keyword evidence="10 14" id="KW-0627">Porphyrin biosynthesis</keyword>
<sequence>MAPSSSSSTVDYSAARKGFLDAGYSWPEPKQNRLLRAARGEEVDEIPVWIMRQAGRYLPEFKALRAEHDFVKVCQDPDLASEVTIQPYRRFSKLDACIVFSDILTIPMVMGQHLEMVPGTGPVLSPKLETPADIDKFLNLAPDVTEGLGYVYDAIFATVSKLQNELTVIGFCGAPWSLFCYMVEGGGSKTWSKARAWLYTYPEDAKRVMAAITDICIEYLVNQYDAGAKILQVFDTNGGEITPDCYLEFCLENFKRIPVEVKRQRPDALLIGFPKDVQDLTLFEDSAYDAISVTWRKRAEEARRELPGKVLQGNLDPAMLYSPAAVVKEAVEANVNAFGGGRSKYIANLGHGMMPDMTPEMAGNFIDVIKSVKL</sequence>
<dbReference type="PANTHER" id="PTHR21091">
    <property type="entry name" value="METHYLTETRAHYDROFOLATE:HOMOCYSTEINE METHYLTRANSFERASE RELATED"/>
    <property type="match status" value="1"/>
</dbReference>
<organism evidence="17 19">
    <name type="scientific">Perkinsus olseni</name>
    <name type="common">Perkinsus atlanticus</name>
    <dbReference type="NCBI Taxonomy" id="32597"/>
    <lineage>
        <taxon>Eukaryota</taxon>
        <taxon>Sar</taxon>
        <taxon>Alveolata</taxon>
        <taxon>Perkinsozoa</taxon>
        <taxon>Perkinsea</taxon>
        <taxon>Perkinsida</taxon>
        <taxon>Perkinsidae</taxon>
        <taxon>Perkinsus</taxon>
    </lineage>
</organism>
<evidence type="ECO:0000313" key="20">
    <source>
        <dbReference type="Proteomes" id="UP000572268"/>
    </source>
</evidence>
<dbReference type="InterPro" id="IPR038071">
    <property type="entry name" value="UROD/MetE-like_sf"/>
</dbReference>
<dbReference type="SUPFAM" id="SSF51726">
    <property type="entry name" value="UROD/MetE-like"/>
    <property type="match status" value="1"/>
</dbReference>
<dbReference type="UniPathway" id="UPA00251">
    <property type="reaction ID" value="UER00321"/>
</dbReference>
<dbReference type="GO" id="GO:0005829">
    <property type="term" value="C:cytosol"/>
    <property type="evidence" value="ECO:0007669"/>
    <property type="project" value="UniProtKB-SubCell"/>
</dbReference>
<dbReference type="InterPro" id="IPR006361">
    <property type="entry name" value="Uroporphyrinogen_deCO2ase_HemE"/>
</dbReference>
<comment type="function">
    <text evidence="11">Catalyzes the sequential decarboxylation of the four acetate side chains of uroporphyrinogen to form coproporphyrinogen and participates in the fifth step in the heme biosynthetic pathway. Isomer I or isomer III of uroporphyrinogen may serve as substrate, but only coproporphyrinogen III can ultimately be converted to heme. In vitro also decarboxylates pentacarboxylate porphyrinogen I.</text>
</comment>
<evidence type="ECO:0000256" key="10">
    <source>
        <dbReference type="ARBA" id="ARBA00023244"/>
    </source>
</evidence>
<evidence type="ECO:0000256" key="15">
    <source>
        <dbReference type="RuleBase" id="RU004169"/>
    </source>
</evidence>
<comment type="similarity">
    <text evidence="3 15">Belongs to the uroporphyrinogen decarboxylase family.</text>
</comment>
<keyword evidence="9 14" id="KW-0456">Lyase</keyword>
<accession>A0A7J6MAR2</accession>
<comment type="caution">
    <text evidence="17">The sequence shown here is derived from an EMBL/GenBank/DDBJ whole genome shotgun (WGS) entry which is preliminary data.</text>
</comment>
<evidence type="ECO:0000256" key="14">
    <source>
        <dbReference type="RuleBase" id="RU000554"/>
    </source>
</evidence>
<gene>
    <name evidence="18" type="ORF">FOL46_005792</name>
    <name evidence="17" type="ORF">FOZ61_006081</name>
</gene>
<dbReference type="Gene3D" id="3.20.20.210">
    <property type="match status" value="1"/>
</dbReference>
<dbReference type="EMBL" id="JABAHT010000034">
    <property type="protein sequence ID" value="KAF4668615.1"/>
    <property type="molecule type" value="Genomic_DNA"/>
</dbReference>
<evidence type="ECO:0000256" key="5">
    <source>
        <dbReference type="ARBA" id="ARBA00012288"/>
    </source>
</evidence>
<dbReference type="EMBL" id="JABANN010000036">
    <property type="protein sequence ID" value="KAF4674088.1"/>
    <property type="molecule type" value="Genomic_DNA"/>
</dbReference>
<evidence type="ECO:0000256" key="9">
    <source>
        <dbReference type="ARBA" id="ARBA00023239"/>
    </source>
</evidence>
<comment type="pathway">
    <text evidence="2 14">Porphyrin-containing compound metabolism; protoporphyrin-IX biosynthesis; coproporphyrinogen-III from 5-aminolevulinate: step 4/4.</text>
</comment>
<comment type="subunit">
    <text evidence="4">Homodimer.</text>
</comment>
<protein>
    <recommendedName>
        <fullName evidence="6 14">Uroporphyrinogen decarboxylase</fullName>
        <ecNumber evidence="5 14">4.1.1.37</ecNumber>
    </recommendedName>
</protein>
<evidence type="ECO:0000259" key="16">
    <source>
        <dbReference type="PROSITE" id="PS00906"/>
    </source>
</evidence>
<evidence type="ECO:0000313" key="19">
    <source>
        <dbReference type="Proteomes" id="UP000570595"/>
    </source>
</evidence>
<evidence type="ECO:0000256" key="8">
    <source>
        <dbReference type="ARBA" id="ARBA00022793"/>
    </source>
</evidence>
<dbReference type="GO" id="GO:0004853">
    <property type="term" value="F:uroporphyrinogen decarboxylase activity"/>
    <property type="evidence" value="ECO:0007669"/>
    <property type="project" value="UniProtKB-EC"/>
</dbReference>
<proteinExistence type="inferred from homology"/>
<dbReference type="OrthoDB" id="339900at2759"/>
<dbReference type="FunFam" id="3.20.20.210:FF:000008">
    <property type="entry name" value="Uroporphyrinogen decarboxylase"/>
    <property type="match status" value="1"/>
</dbReference>
<dbReference type="GO" id="GO:0006782">
    <property type="term" value="P:protoporphyrinogen IX biosynthetic process"/>
    <property type="evidence" value="ECO:0007669"/>
    <property type="project" value="UniProtKB-UniPathway"/>
</dbReference>
<evidence type="ECO:0000256" key="12">
    <source>
        <dbReference type="ARBA" id="ARBA00047341"/>
    </source>
</evidence>